<dbReference type="PIRSF" id="PIRSF005485">
    <property type="entry name" value="HrcA"/>
    <property type="match status" value="1"/>
</dbReference>
<dbReference type="InterPro" id="IPR036388">
    <property type="entry name" value="WH-like_DNA-bd_sf"/>
</dbReference>
<dbReference type="SUPFAM" id="SSF46785">
    <property type="entry name" value="Winged helix' DNA-binding domain"/>
    <property type="match status" value="1"/>
</dbReference>
<evidence type="ECO:0000256" key="2">
    <source>
        <dbReference type="ARBA" id="ARBA00023015"/>
    </source>
</evidence>
<reference evidence="8" key="1">
    <citation type="submission" date="2018-03" db="EMBL/GenBank/DDBJ databases">
        <title>Ecological and genomic features of two cosmopolitan and abundant freshwater picocyanobacteria.</title>
        <authorList>
            <person name="Cabello-Yeves P.J."/>
            <person name="Picazo A."/>
            <person name="Camacho A."/>
            <person name="Callieri C."/>
            <person name="Rosselli R."/>
            <person name="Roda-Garcia J."/>
            <person name="Coutinho F.H."/>
            <person name="Rodriguez-Valera F."/>
        </authorList>
    </citation>
    <scope>NUCLEOTIDE SEQUENCE [LARGE SCALE GENOMIC DNA]</scope>
    <source>
        <strain evidence="8">Tous</strain>
    </source>
</reference>
<dbReference type="InterPro" id="IPR002571">
    <property type="entry name" value="HrcA"/>
</dbReference>
<dbReference type="Pfam" id="PF01628">
    <property type="entry name" value="HrcA"/>
    <property type="match status" value="1"/>
</dbReference>
<comment type="function">
    <text evidence="5">Negative regulator of class I heat shock genes (grpE-dnaK-dnaJ and groELS operons). Prevents heat-shock induction of these operons.</text>
</comment>
<evidence type="ECO:0000313" key="8">
    <source>
        <dbReference type="Proteomes" id="UP000240206"/>
    </source>
</evidence>
<gene>
    <name evidence="5" type="primary">hrcA</name>
    <name evidence="7" type="ORF">C7K08_01320</name>
</gene>
<evidence type="ECO:0000259" key="6">
    <source>
        <dbReference type="Pfam" id="PF01628"/>
    </source>
</evidence>
<dbReference type="PANTHER" id="PTHR34824">
    <property type="entry name" value="HEAT-INDUCIBLE TRANSCRIPTION REPRESSOR HRCA"/>
    <property type="match status" value="1"/>
</dbReference>
<comment type="similarity">
    <text evidence="5">Belongs to the HrcA family.</text>
</comment>
<dbReference type="EMBL" id="PXVC01000003">
    <property type="protein sequence ID" value="PSI02689.1"/>
    <property type="molecule type" value="Genomic_DNA"/>
</dbReference>
<dbReference type="Gene3D" id="3.30.450.40">
    <property type="match status" value="1"/>
</dbReference>
<keyword evidence="1 5" id="KW-0678">Repressor</keyword>
<evidence type="ECO:0000313" key="7">
    <source>
        <dbReference type="EMBL" id="PSI02689.1"/>
    </source>
</evidence>
<dbReference type="InterPro" id="IPR036390">
    <property type="entry name" value="WH_DNA-bd_sf"/>
</dbReference>
<dbReference type="STRING" id="1910958.BTM30_01310"/>
<comment type="caution">
    <text evidence="7">The sequence shown here is derived from an EMBL/GenBank/DDBJ whole genome shotgun (WGS) entry which is preliminary data.</text>
</comment>
<evidence type="ECO:0000256" key="1">
    <source>
        <dbReference type="ARBA" id="ARBA00022491"/>
    </source>
</evidence>
<dbReference type="GO" id="GO:0045892">
    <property type="term" value="P:negative regulation of DNA-templated transcription"/>
    <property type="evidence" value="ECO:0007669"/>
    <property type="project" value="UniProtKB-UniRule"/>
</dbReference>
<dbReference type="RefSeq" id="WP_106498855.1">
    <property type="nucleotide sequence ID" value="NZ_PXVC01000003.1"/>
</dbReference>
<evidence type="ECO:0000256" key="5">
    <source>
        <dbReference type="HAMAP-Rule" id="MF_00081"/>
    </source>
</evidence>
<keyword evidence="3 5" id="KW-0346">Stress response</keyword>
<dbReference type="AlphaFoldDB" id="A0A2P7EHL2"/>
<dbReference type="GO" id="GO:0003677">
    <property type="term" value="F:DNA binding"/>
    <property type="evidence" value="ECO:0007669"/>
    <property type="project" value="InterPro"/>
</dbReference>
<organism evidence="7 8">
    <name type="scientific">Synechococcus lacustris str. Tous</name>
    <dbReference type="NCBI Taxonomy" id="1910958"/>
    <lineage>
        <taxon>Bacteria</taxon>
        <taxon>Bacillati</taxon>
        <taxon>Cyanobacteriota</taxon>
        <taxon>Cyanophyceae</taxon>
        <taxon>Synechococcales</taxon>
        <taxon>Synechococcaceae</taxon>
        <taxon>Synechococcus</taxon>
    </lineage>
</organism>
<protein>
    <recommendedName>
        <fullName evidence="5">Heat-inducible transcription repressor HrcA</fullName>
    </recommendedName>
</protein>
<evidence type="ECO:0000256" key="3">
    <source>
        <dbReference type="ARBA" id="ARBA00023016"/>
    </source>
</evidence>
<proteinExistence type="inferred from homology"/>
<dbReference type="PANTHER" id="PTHR34824:SF1">
    <property type="entry name" value="HEAT-INDUCIBLE TRANSCRIPTION REPRESSOR HRCA"/>
    <property type="match status" value="1"/>
</dbReference>
<dbReference type="Proteomes" id="UP000240206">
    <property type="component" value="Unassembled WGS sequence"/>
</dbReference>
<dbReference type="InterPro" id="IPR021153">
    <property type="entry name" value="HrcA_C"/>
</dbReference>
<keyword evidence="2 5" id="KW-0805">Transcription regulation</keyword>
<dbReference type="SUPFAM" id="SSF55781">
    <property type="entry name" value="GAF domain-like"/>
    <property type="match status" value="1"/>
</dbReference>
<keyword evidence="4 5" id="KW-0804">Transcription</keyword>
<dbReference type="HAMAP" id="MF_00081">
    <property type="entry name" value="HrcA"/>
    <property type="match status" value="1"/>
</dbReference>
<name>A0A2P7EHL2_9SYNE</name>
<dbReference type="InterPro" id="IPR029016">
    <property type="entry name" value="GAF-like_dom_sf"/>
</dbReference>
<dbReference type="Gene3D" id="1.10.10.10">
    <property type="entry name" value="Winged helix-like DNA-binding domain superfamily/Winged helix DNA-binding domain"/>
    <property type="match status" value="1"/>
</dbReference>
<keyword evidence="8" id="KW-1185">Reference proteome</keyword>
<sequence length="343" mass="37101">MAVEYPLVKPLPRRQQQVLQATVRHYVDTVEPVGSQTLVRRFGLDASPATVRSAMGALEQQGLLTQPHTSAGRVPSPKGYRHYVDCLLPAPGPAAQQLDRELAELSLQWAAFEDLLQHLARRLADFTGLMSLITRPQRIEPRLKAMRLVSSGDRLLVFLVESAAVTSSLNLRLPEVGAGQLEALERWLAEQLEHPAGLPGSSIPWKALPPQLQPSGAPLRRALDGHNRSRNRSAEGALTMGLAGLLGQPEFSQTASLRPLLQLVEQRPHELLNPPDLMAPGGVWIGAEHPDPALGSCAVVQAPYRAKGGAEGRVALIGPMRMAYATAQAAVRSVAARLERLLS</sequence>
<evidence type="ECO:0000256" key="4">
    <source>
        <dbReference type="ARBA" id="ARBA00023163"/>
    </source>
</evidence>
<accession>A0A2P7EHL2</accession>
<feature type="domain" description="Heat-inducible transcription repressor HrcA C-terminal" evidence="6">
    <location>
        <begin position="113"/>
        <end position="326"/>
    </location>
</feature>